<dbReference type="AlphaFoldDB" id="A0A6J6F314"/>
<evidence type="ECO:0000256" key="4">
    <source>
        <dbReference type="ARBA" id="ARBA00022692"/>
    </source>
</evidence>
<dbReference type="InterPro" id="IPR008915">
    <property type="entry name" value="Peptidase_M50"/>
</dbReference>
<dbReference type="GO" id="GO:0006508">
    <property type="term" value="P:proteolysis"/>
    <property type="evidence" value="ECO:0007669"/>
    <property type="project" value="UniProtKB-KW"/>
</dbReference>
<evidence type="ECO:0000256" key="11">
    <source>
        <dbReference type="SAM" id="Phobius"/>
    </source>
</evidence>
<feature type="transmembrane region" description="Helical" evidence="11">
    <location>
        <begin position="422"/>
        <end position="443"/>
    </location>
</feature>
<keyword evidence="9 11" id="KW-0472">Membrane</keyword>
<evidence type="ECO:0000256" key="6">
    <source>
        <dbReference type="ARBA" id="ARBA00022833"/>
    </source>
</evidence>
<dbReference type="EMBL" id="CAEZSR010000156">
    <property type="protein sequence ID" value="CAB4581334.1"/>
    <property type="molecule type" value="Genomic_DNA"/>
</dbReference>
<keyword evidence="8" id="KW-0482">Metalloprotease</keyword>
<keyword evidence="5" id="KW-0378">Hydrolase</keyword>
<name>A0A6J6F314_9ZZZZ</name>
<dbReference type="PROSITE" id="PS50106">
    <property type="entry name" value="PDZ"/>
    <property type="match status" value="1"/>
</dbReference>
<dbReference type="GO" id="GO:0016020">
    <property type="term" value="C:membrane"/>
    <property type="evidence" value="ECO:0007669"/>
    <property type="project" value="UniProtKB-SubCell"/>
</dbReference>
<evidence type="ECO:0000256" key="5">
    <source>
        <dbReference type="ARBA" id="ARBA00022801"/>
    </source>
</evidence>
<evidence type="ECO:0000256" key="2">
    <source>
        <dbReference type="ARBA" id="ARBA00004141"/>
    </source>
</evidence>
<evidence type="ECO:0000256" key="9">
    <source>
        <dbReference type="ARBA" id="ARBA00023136"/>
    </source>
</evidence>
<feature type="transmembrane region" description="Helical" evidence="11">
    <location>
        <begin position="367"/>
        <end position="388"/>
    </location>
</feature>
<evidence type="ECO:0000256" key="8">
    <source>
        <dbReference type="ARBA" id="ARBA00023049"/>
    </source>
</evidence>
<accession>A0A6J6F314</accession>
<evidence type="ECO:0000259" key="12">
    <source>
        <dbReference type="PROSITE" id="PS50106"/>
    </source>
</evidence>
<feature type="region of interest" description="Disordered" evidence="10">
    <location>
        <begin position="1"/>
        <end position="31"/>
    </location>
</feature>
<dbReference type="InterPro" id="IPR041489">
    <property type="entry name" value="PDZ_6"/>
</dbReference>
<dbReference type="Pfam" id="PF17820">
    <property type="entry name" value="PDZ_6"/>
    <property type="match status" value="1"/>
</dbReference>
<dbReference type="PANTHER" id="PTHR42837">
    <property type="entry name" value="REGULATOR OF SIGMA-E PROTEASE RSEP"/>
    <property type="match status" value="1"/>
</dbReference>
<dbReference type="InterPro" id="IPR001478">
    <property type="entry name" value="PDZ"/>
</dbReference>
<dbReference type="InterPro" id="IPR036034">
    <property type="entry name" value="PDZ_sf"/>
</dbReference>
<keyword evidence="7 11" id="KW-1133">Transmembrane helix</keyword>
<comment type="cofactor">
    <cofactor evidence="1">
        <name>Zn(2+)</name>
        <dbReference type="ChEBI" id="CHEBI:29105"/>
    </cofactor>
</comment>
<dbReference type="Pfam" id="PF02163">
    <property type="entry name" value="Peptidase_M50"/>
    <property type="match status" value="1"/>
</dbReference>
<keyword evidence="4 11" id="KW-0812">Transmembrane</keyword>
<feature type="domain" description="PDZ" evidence="12">
    <location>
        <begin position="189"/>
        <end position="240"/>
    </location>
</feature>
<organism evidence="13">
    <name type="scientific">freshwater metagenome</name>
    <dbReference type="NCBI Taxonomy" id="449393"/>
    <lineage>
        <taxon>unclassified sequences</taxon>
        <taxon>metagenomes</taxon>
        <taxon>ecological metagenomes</taxon>
    </lineage>
</organism>
<dbReference type="PANTHER" id="PTHR42837:SF2">
    <property type="entry name" value="MEMBRANE METALLOPROTEASE ARASP2, CHLOROPLASTIC-RELATED"/>
    <property type="match status" value="1"/>
</dbReference>
<evidence type="ECO:0000256" key="10">
    <source>
        <dbReference type="SAM" id="MobiDB-lite"/>
    </source>
</evidence>
<evidence type="ECO:0000256" key="1">
    <source>
        <dbReference type="ARBA" id="ARBA00001947"/>
    </source>
</evidence>
<comment type="subcellular location">
    <subcellularLocation>
        <location evidence="2">Membrane</location>
        <topology evidence="2">Multi-pass membrane protein</topology>
    </subcellularLocation>
</comment>
<proteinExistence type="predicted"/>
<feature type="transmembrane region" description="Helical" evidence="11">
    <location>
        <begin position="63"/>
        <end position="96"/>
    </location>
</feature>
<dbReference type="CDD" id="cd06163">
    <property type="entry name" value="S2P-M50_PDZ_RseP-like"/>
    <property type="match status" value="1"/>
</dbReference>
<reference evidence="13" key="1">
    <citation type="submission" date="2020-05" db="EMBL/GenBank/DDBJ databases">
        <authorList>
            <person name="Chiriac C."/>
            <person name="Salcher M."/>
            <person name="Ghai R."/>
            <person name="Kavagutti S V."/>
        </authorList>
    </citation>
    <scope>NUCLEOTIDE SEQUENCE</scope>
</reference>
<keyword evidence="3" id="KW-0645">Protease</keyword>
<dbReference type="Gene3D" id="2.30.42.10">
    <property type="match status" value="1"/>
</dbReference>
<evidence type="ECO:0000256" key="7">
    <source>
        <dbReference type="ARBA" id="ARBA00022989"/>
    </source>
</evidence>
<feature type="transmembrane region" description="Helical" evidence="11">
    <location>
        <begin position="173"/>
        <end position="196"/>
    </location>
</feature>
<dbReference type="GO" id="GO:0004222">
    <property type="term" value="F:metalloendopeptidase activity"/>
    <property type="evidence" value="ECO:0007669"/>
    <property type="project" value="InterPro"/>
</dbReference>
<gene>
    <name evidence="13" type="ORF">UFOPK1493_03110</name>
</gene>
<evidence type="ECO:0000313" key="13">
    <source>
        <dbReference type="EMBL" id="CAB4581334.1"/>
    </source>
</evidence>
<protein>
    <submittedName>
        <fullName evidence="13">Unannotated protein</fullName>
    </submittedName>
</protein>
<evidence type="ECO:0000256" key="3">
    <source>
        <dbReference type="ARBA" id="ARBA00022670"/>
    </source>
</evidence>
<sequence length="451" mass="47992">MSQTLPPPPPPSTPPPIDGSPSNVPPASATGESTYHKFRNEVLAGGASERPDVDDTAGGARAVVGLGVIAALLALLAAWNVYAFVFVVLLLVCIFLHEVGHFVTARWTGMKATQFFLFMGPKLWSFRRGETEYGVRAYPLGAFVRIIGMNNLDEVDPEDEPRAYRNQSYPKRMLVICAGSIMHMIIAVGLLFGVYATKGVLEPTGRVAIAEVVPGGPAEEAGLRTEDVVLSIGGQTPTTGAEYVALVQSNRPGDLVPFVIERDGEILELQVGMGANPNQGPDFGKAYVGTRSGSENDWQSMPLTEAATRSVTDLGDGMWQSVRGVVVVLNPVNIFEHLAGTAEDPTTQPTTVVGVSRFSGLVGEDTGLAGILILLAGVNVFVGLLNLFPMLPFDGGHAAIATYERLRSRKGRAPYQADVSKMVPVAMTMMALLAFLMIAGLYLDIVRPIGG</sequence>
<keyword evidence="6" id="KW-0862">Zinc</keyword>
<dbReference type="SUPFAM" id="SSF50156">
    <property type="entry name" value="PDZ domain-like"/>
    <property type="match status" value="1"/>
</dbReference>
<dbReference type="CDD" id="cd06779">
    <property type="entry name" value="cpPDZ_Deg_HtrA-like"/>
    <property type="match status" value="1"/>
</dbReference>
<dbReference type="InterPro" id="IPR004387">
    <property type="entry name" value="Pept_M50_Zn"/>
</dbReference>
<feature type="compositionally biased region" description="Pro residues" evidence="10">
    <location>
        <begin position="1"/>
        <end position="18"/>
    </location>
</feature>
<dbReference type="SMART" id="SM00228">
    <property type="entry name" value="PDZ"/>
    <property type="match status" value="1"/>
</dbReference>